<comment type="caution">
    <text evidence="2">The sequence shown here is derived from an EMBL/GenBank/DDBJ whole genome shotgun (WGS) entry which is preliminary data.</text>
</comment>
<protein>
    <submittedName>
        <fullName evidence="2">Uncharacterized protein</fullName>
    </submittedName>
</protein>
<keyword evidence="1" id="KW-0472">Membrane</keyword>
<organism evidence="2 3">
    <name type="scientific">Cronobacter muytjensii</name>
    <dbReference type="NCBI Taxonomy" id="413501"/>
    <lineage>
        <taxon>Bacteria</taxon>
        <taxon>Pseudomonadati</taxon>
        <taxon>Pseudomonadota</taxon>
        <taxon>Gammaproteobacteria</taxon>
        <taxon>Enterobacterales</taxon>
        <taxon>Enterobacteriaceae</taxon>
        <taxon>Cronobacter</taxon>
    </lineage>
</organism>
<proteinExistence type="predicted"/>
<gene>
    <name evidence="2" type="ORF">FZI19_08795</name>
</gene>
<reference evidence="2 3" key="1">
    <citation type="submission" date="2019-08" db="EMBL/GenBank/DDBJ databases">
        <title>Prevalence, distribution, and phylogeny of type two toxin-antitoxin genes possessed by Cronobacter species where C. sakazakii homologs follow sequence type lineages.</title>
        <authorList>
            <person name="Finkelstein S."/>
            <person name="Negrete F."/>
            <person name="Jang H."/>
            <person name="Gopinath G.R."/>
            <person name="Tall B.D."/>
        </authorList>
    </citation>
    <scope>NUCLEOTIDE SEQUENCE [LARGE SCALE GENOMIC DNA]</scope>
    <source>
        <strain evidence="2 3">MOD1_GK1257</strain>
    </source>
</reference>
<keyword evidence="1" id="KW-0812">Transmembrane</keyword>
<evidence type="ECO:0000313" key="2">
    <source>
        <dbReference type="EMBL" id="KAB0881678.1"/>
    </source>
</evidence>
<sequence>MVQKCNAPCTGMVRFCFLALSRRAALRFLSHLLAAAARFFIPGTLLALSVQHRCRITQF</sequence>
<dbReference type="Proteomes" id="UP000469927">
    <property type="component" value="Unassembled WGS sequence"/>
</dbReference>
<dbReference type="EMBL" id="WAGD01000022">
    <property type="protein sequence ID" value="KAB0881678.1"/>
    <property type="molecule type" value="Genomic_DNA"/>
</dbReference>
<keyword evidence="3" id="KW-1185">Reference proteome</keyword>
<evidence type="ECO:0000256" key="1">
    <source>
        <dbReference type="SAM" id="Phobius"/>
    </source>
</evidence>
<accession>A0ABQ6U0K1</accession>
<feature type="transmembrane region" description="Helical" evidence="1">
    <location>
        <begin position="28"/>
        <end position="50"/>
    </location>
</feature>
<keyword evidence="1" id="KW-1133">Transmembrane helix</keyword>
<name>A0ABQ6U0K1_9ENTR</name>
<evidence type="ECO:0000313" key="3">
    <source>
        <dbReference type="Proteomes" id="UP000469927"/>
    </source>
</evidence>